<evidence type="ECO:0000259" key="2">
    <source>
        <dbReference type="Pfam" id="PF01926"/>
    </source>
</evidence>
<dbReference type="HOGENOM" id="CLU_018003_0_0_1"/>
<dbReference type="GO" id="GO:0005525">
    <property type="term" value="F:GTP binding"/>
    <property type="evidence" value="ECO:0007669"/>
    <property type="project" value="InterPro"/>
</dbReference>
<dbReference type="EMBL" id="KN832993">
    <property type="protein sequence ID" value="KIM82899.1"/>
    <property type="molecule type" value="Genomic_DNA"/>
</dbReference>
<dbReference type="Pfam" id="PF01926">
    <property type="entry name" value="MMR_HSR1"/>
    <property type="match status" value="1"/>
</dbReference>
<dbReference type="OrthoDB" id="8954335at2759"/>
<dbReference type="InterPro" id="IPR027417">
    <property type="entry name" value="P-loop_NTPase"/>
</dbReference>
<feature type="domain" description="G" evidence="2">
    <location>
        <begin position="16"/>
        <end position="110"/>
    </location>
</feature>
<dbReference type="CDD" id="cd00882">
    <property type="entry name" value="Ras_like_GTPase"/>
    <property type="match status" value="1"/>
</dbReference>
<dbReference type="Gene3D" id="3.40.50.300">
    <property type="entry name" value="P-loop containing nucleotide triphosphate hydrolases"/>
    <property type="match status" value="1"/>
</dbReference>
<dbReference type="AlphaFoldDB" id="A0A0C3FT47"/>
<sequence>MSQRDPQQVSTEDRIVAVMGPTGAGKSTFIDRATRQDGGTIGHGLRSFTNDIRIVRVNHPTDGRPVVLVDTPGFDDTYKSDTDILAMIAAWLVKNYKSKFNLTTILYLHDITSSRMKGSTLKNLRIFGTLCGQKAMPNVILVTTKWKNITIEEGVQRETELEADFWKDMINAGCVTARFEGTYESAWSIIGSLRGKHQATVLLPSEIVDSNLRLNETQAGIALNKELQQLIKSQKETARMLQGLAKNKESGLAVQELDKQQAKIEAKIEQTEDQLRKMTIPFTRRVVLFFKGRG</sequence>
<name>A0A0C3FT47_PILCF</name>
<accession>A0A0C3FT47</accession>
<dbReference type="InParanoid" id="A0A0C3FT47"/>
<dbReference type="InterPro" id="IPR006073">
    <property type="entry name" value="GTP-bd"/>
</dbReference>
<proteinExistence type="predicted"/>
<dbReference type="SUPFAM" id="SSF52540">
    <property type="entry name" value="P-loop containing nucleoside triphosphate hydrolases"/>
    <property type="match status" value="1"/>
</dbReference>
<keyword evidence="1" id="KW-0175">Coiled coil</keyword>
<feature type="coiled-coil region" evidence="1">
    <location>
        <begin position="224"/>
        <end position="274"/>
    </location>
</feature>
<evidence type="ECO:0000313" key="3">
    <source>
        <dbReference type="EMBL" id="KIM82899.1"/>
    </source>
</evidence>
<organism evidence="3 4">
    <name type="scientific">Piloderma croceum (strain F 1598)</name>
    <dbReference type="NCBI Taxonomy" id="765440"/>
    <lineage>
        <taxon>Eukaryota</taxon>
        <taxon>Fungi</taxon>
        <taxon>Dikarya</taxon>
        <taxon>Basidiomycota</taxon>
        <taxon>Agaricomycotina</taxon>
        <taxon>Agaricomycetes</taxon>
        <taxon>Agaricomycetidae</taxon>
        <taxon>Atheliales</taxon>
        <taxon>Atheliaceae</taxon>
        <taxon>Piloderma</taxon>
    </lineage>
</organism>
<keyword evidence="4" id="KW-1185">Reference proteome</keyword>
<protein>
    <recommendedName>
        <fullName evidence="2">G domain-containing protein</fullName>
    </recommendedName>
</protein>
<evidence type="ECO:0000313" key="4">
    <source>
        <dbReference type="Proteomes" id="UP000054166"/>
    </source>
</evidence>
<dbReference type="Proteomes" id="UP000054166">
    <property type="component" value="Unassembled WGS sequence"/>
</dbReference>
<gene>
    <name evidence="3" type="ORF">PILCRDRAFT_820193</name>
</gene>
<reference evidence="4" key="2">
    <citation type="submission" date="2015-01" db="EMBL/GenBank/DDBJ databases">
        <title>Evolutionary Origins and Diversification of the Mycorrhizal Mutualists.</title>
        <authorList>
            <consortium name="DOE Joint Genome Institute"/>
            <consortium name="Mycorrhizal Genomics Consortium"/>
            <person name="Kohler A."/>
            <person name="Kuo A."/>
            <person name="Nagy L.G."/>
            <person name="Floudas D."/>
            <person name="Copeland A."/>
            <person name="Barry K.W."/>
            <person name="Cichocki N."/>
            <person name="Veneault-Fourrey C."/>
            <person name="LaButti K."/>
            <person name="Lindquist E.A."/>
            <person name="Lipzen A."/>
            <person name="Lundell T."/>
            <person name="Morin E."/>
            <person name="Murat C."/>
            <person name="Riley R."/>
            <person name="Ohm R."/>
            <person name="Sun H."/>
            <person name="Tunlid A."/>
            <person name="Henrissat B."/>
            <person name="Grigoriev I.V."/>
            <person name="Hibbett D.S."/>
            <person name="Martin F."/>
        </authorList>
    </citation>
    <scope>NUCLEOTIDE SEQUENCE [LARGE SCALE GENOMIC DNA]</scope>
    <source>
        <strain evidence="4">F 1598</strain>
    </source>
</reference>
<reference evidence="3 4" key="1">
    <citation type="submission" date="2014-04" db="EMBL/GenBank/DDBJ databases">
        <authorList>
            <consortium name="DOE Joint Genome Institute"/>
            <person name="Kuo A."/>
            <person name="Tarkka M."/>
            <person name="Buscot F."/>
            <person name="Kohler A."/>
            <person name="Nagy L.G."/>
            <person name="Floudas D."/>
            <person name="Copeland A."/>
            <person name="Barry K.W."/>
            <person name="Cichocki N."/>
            <person name="Veneault-Fourrey C."/>
            <person name="LaButti K."/>
            <person name="Lindquist E.A."/>
            <person name="Lipzen A."/>
            <person name="Lundell T."/>
            <person name="Morin E."/>
            <person name="Murat C."/>
            <person name="Sun H."/>
            <person name="Tunlid A."/>
            <person name="Henrissat B."/>
            <person name="Grigoriev I.V."/>
            <person name="Hibbett D.S."/>
            <person name="Martin F."/>
            <person name="Nordberg H.P."/>
            <person name="Cantor M.N."/>
            <person name="Hua S.X."/>
        </authorList>
    </citation>
    <scope>NUCLEOTIDE SEQUENCE [LARGE SCALE GENOMIC DNA]</scope>
    <source>
        <strain evidence="3 4">F 1598</strain>
    </source>
</reference>
<evidence type="ECO:0000256" key="1">
    <source>
        <dbReference type="SAM" id="Coils"/>
    </source>
</evidence>